<reference evidence="2" key="1">
    <citation type="submission" date="2016-10" db="EMBL/GenBank/DDBJ databases">
        <authorList>
            <person name="Varghese N."/>
            <person name="Submissions S."/>
        </authorList>
    </citation>
    <scope>NUCLEOTIDE SEQUENCE [LARGE SCALE GENOMIC DNA]</scope>
    <source>
        <strain evidence="2">R-53102</strain>
    </source>
</reference>
<dbReference type="Proteomes" id="UP000199599">
    <property type="component" value="Unassembled WGS sequence"/>
</dbReference>
<dbReference type="RefSeq" id="WP_090094019.1">
    <property type="nucleotide sequence ID" value="NZ_CBCRVU010000001.1"/>
</dbReference>
<gene>
    <name evidence="1" type="ORF">SAMN04487792_1555</name>
</gene>
<evidence type="ECO:0000313" key="2">
    <source>
        <dbReference type="Proteomes" id="UP000199599"/>
    </source>
</evidence>
<accession>A0A1I1TQ77</accession>
<dbReference type="AlphaFoldDB" id="A0A1I1TQ77"/>
<evidence type="ECO:0008006" key="3">
    <source>
        <dbReference type="Google" id="ProtNLM"/>
    </source>
</evidence>
<dbReference type="STRING" id="1505723.SAMN04487792_1555"/>
<name>A0A1I1TQ77_9LACO</name>
<sequence>MGMYIPVKELIRDFGHDIKVWDADKFKPSKNIAGIPQKVFLTAEEAEVLHEVIYPYSERSQLATYLTGGNQLQIDLIWLSTHRFPRDTIVEVANLNRKFKVVAIANWQDYSDLIVYELKGDDQH</sequence>
<proteinExistence type="predicted"/>
<evidence type="ECO:0000313" key="1">
    <source>
        <dbReference type="EMBL" id="SFD60654.1"/>
    </source>
</evidence>
<protein>
    <recommendedName>
        <fullName evidence="3">Phage protein</fullName>
    </recommendedName>
</protein>
<dbReference type="EMBL" id="FOMN01000011">
    <property type="protein sequence ID" value="SFD60654.1"/>
    <property type="molecule type" value="Genomic_DNA"/>
</dbReference>
<organism evidence="1 2">
    <name type="scientific">Lactobacillus bombicola</name>
    <dbReference type="NCBI Taxonomy" id="1505723"/>
    <lineage>
        <taxon>Bacteria</taxon>
        <taxon>Bacillati</taxon>
        <taxon>Bacillota</taxon>
        <taxon>Bacilli</taxon>
        <taxon>Lactobacillales</taxon>
        <taxon>Lactobacillaceae</taxon>
        <taxon>Lactobacillus</taxon>
    </lineage>
</organism>